<dbReference type="InterPro" id="IPR017871">
    <property type="entry name" value="ABC_transporter-like_CS"/>
</dbReference>
<evidence type="ECO:0000313" key="7">
    <source>
        <dbReference type="Proteomes" id="UP000469523"/>
    </source>
</evidence>
<proteinExistence type="inferred from homology"/>
<evidence type="ECO:0000256" key="2">
    <source>
        <dbReference type="ARBA" id="ARBA00022448"/>
    </source>
</evidence>
<dbReference type="PANTHER" id="PTHR42711">
    <property type="entry name" value="ABC TRANSPORTER ATP-BINDING PROTEIN"/>
    <property type="match status" value="1"/>
</dbReference>
<keyword evidence="7" id="KW-1185">Reference proteome</keyword>
<dbReference type="SMART" id="SM00382">
    <property type="entry name" value="AAA"/>
    <property type="match status" value="1"/>
</dbReference>
<dbReference type="CDD" id="cd03230">
    <property type="entry name" value="ABC_DR_subfamily_A"/>
    <property type="match status" value="1"/>
</dbReference>
<dbReference type="InterPro" id="IPR050763">
    <property type="entry name" value="ABC_transporter_ATP-binding"/>
</dbReference>
<dbReference type="SUPFAM" id="SSF52540">
    <property type="entry name" value="P-loop containing nucleoside triphosphate hydrolases"/>
    <property type="match status" value="1"/>
</dbReference>
<evidence type="ECO:0000256" key="3">
    <source>
        <dbReference type="ARBA" id="ARBA00022741"/>
    </source>
</evidence>
<dbReference type="PROSITE" id="PS50893">
    <property type="entry name" value="ABC_TRANSPORTER_2"/>
    <property type="match status" value="1"/>
</dbReference>
<protein>
    <submittedName>
        <fullName evidence="6">ABC transporter ATP-binding protein</fullName>
    </submittedName>
</protein>
<evidence type="ECO:0000259" key="5">
    <source>
        <dbReference type="PROSITE" id="PS50893"/>
    </source>
</evidence>
<comment type="caution">
    <text evidence="6">The sequence shown here is derived from an EMBL/GenBank/DDBJ whole genome shotgun (WGS) entry which is preliminary data.</text>
</comment>
<evidence type="ECO:0000256" key="1">
    <source>
        <dbReference type="ARBA" id="ARBA00005417"/>
    </source>
</evidence>
<dbReference type="InterPro" id="IPR003593">
    <property type="entry name" value="AAA+_ATPase"/>
</dbReference>
<dbReference type="PANTHER" id="PTHR42711:SF5">
    <property type="entry name" value="ABC TRANSPORTER ATP-BINDING PROTEIN NATA"/>
    <property type="match status" value="1"/>
</dbReference>
<evidence type="ECO:0000313" key="6">
    <source>
        <dbReference type="EMBL" id="MSU00855.1"/>
    </source>
</evidence>
<name>A0A6N7XWJ9_9FIRM</name>
<dbReference type="RefSeq" id="WP_154439276.1">
    <property type="nucleotide sequence ID" value="NZ_JAHLPJ010000001.1"/>
</dbReference>
<dbReference type="Gene3D" id="3.40.50.300">
    <property type="entry name" value="P-loop containing nucleotide triphosphate hydrolases"/>
    <property type="match status" value="1"/>
</dbReference>
<gene>
    <name evidence="6" type="ORF">FYJ83_05155</name>
</gene>
<reference evidence="6 7" key="1">
    <citation type="submission" date="2019-09" db="EMBL/GenBank/DDBJ databases">
        <title>In-depth cultivation of the pig gut microbiome towards novel bacterial diversity and tailored functional studies.</title>
        <authorList>
            <person name="Wylensek D."/>
            <person name="Hitch T.C.A."/>
            <person name="Clavel T."/>
        </authorList>
    </citation>
    <scope>NUCLEOTIDE SEQUENCE [LARGE SCALE GENOMIC DNA]</scope>
    <source>
        <strain evidence="6 7">WCA3-693-APC-4?</strain>
    </source>
</reference>
<dbReference type="InterPro" id="IPR003439">
    <property type="entry name" value="ABC_transporter-like_ATP-bd"/>
</dbReference>
<sequence length="297" mass="32658">MSNLAIKVSNFTKTYGDFIAVDGISFEVNKGEIFGILGPNGAGKTSTLECLEGLRIPDGGTIDIMGIDPSKNSKELKNLIGVQLQSSGLPSTITVKEAMQLFSAYHNVQPRYDLIKRMDLWDKLNIQYSQLSGGQQKRLLIALAVCHNPQILILDEPTAALDVESRVELHTLMKELKSQGTTIVLATHDMAEAEKMADRIAILLKGKIMIIDTPKKIVASGSSKTKISVRTVGTSLVDLTDIVVDEYYVFYSDKPGTKVMELMNVIEEKGDSLIDLRVERPSLEERFLEITSIGGIQ</sequence>
<keyword evidence="3" id="KW-0547">Nucleotide-binding</keyword>
<evidence type="ECO:0000256" key="4">
    <source>
        <dbReference type="ARBA" id="ARBA00022840"/>
    </source>
</evidence>
<dbReference type="EMBL" id="VUNQ01000008">
    <property type="protein sequence ID" value="MSU00855.1"/>
    <property type="molecule type" value="Genomic_DNA"/>
</dbReference>
<dbReference type="AlphaFoldDB" id="A0A6N7XWJ9"/>
<comment type="similarity">
    <text evidence="1">Belongs to the ABC transporter superfamily.</text>
</comment>
<dbReference type="Proteomes" id="UP000469523">
    <property type="component" value="Unassembled WGS sequence"/>
</dbReference>
<dbReference type="Pfam" id="PF00005">
    <property type="entry name" value="ABC_tran"/>
    <property type="match status" value="1"/>
</dbReference>
<dbReference type="InterPro" id="IPR027417">
    <property type="entry name" value="P-loop_NTPase"/>
</dbReference>
<feature type="domain" description="ABC transporter" evidence="5">
    <location>
        <begin position="6"/>
        <end position="230"/>
    </location>
</feature>
<dbReference type="GO" id="GO:0016887">
    <property type="term" value="F:ATP hydrolysis activity"/>
    <property type="evidence" value="ECO:0007669"/>
    <property type="project" value="InterPro"/>
</dbReference>
<accession>A0A6N7XWJ9</accession>
<dbReference type="PROSITE" id="PS00211">
    <property type="entry name" value="ABC_TRANSPORTER_1"/>
    <property type="match status" value="1"/>
</dbReference>
<dbReference type="GO" id="GO:0005524">
    <property type="term" value="F:ATP binding"/>
    <property type="evidence" value="ECO:0007669"/>
    <property type="project" value="UniProtKB-KW"/>
</dbReference>
<organism evidence="6 7">
    <name type="scientific">Tissierella pigra</name>
    <dbReference type="NCBI Taxonomy" id="2607614"/>
    <lineage>
        <taxon>Bacteria</taxon>
        <taxon>Bacillati</taxon>
        <taxon>Bacillota</taxon>
        <taxon>Tissierellia</taxon>
        <taxon>Tissierellales</taxon>
        <taxon>Tissierellaceae</taxon>
        <taxon>Tissierella</taxon>
    </lineage>
</organism>
<keyword evidence="4 6" id="KW-0067">ATP-binding</keyword>
<keyword evidence="2" id="KW-0813">Transport</keyword>